<name>A0AAD3RU96_9RHOB</name>
<gene>
    <name evidence="1" type="ORF">GCM10017635_21080</name>
</gene>
<reference evidence="1" key="1">
    <citation type="journal article" date="2014" name="Int. J. Syst. Evol. Microbiol.">
        <title>Complete genome sequence of Corynebacterium casei LMG S-19264T (=DSM 44701T), isolated from a smear-ripened cheese.</title>
        <authorList>
            <consortium name="US DOE Joint Genome Institute (JGI-PGF)"/>
            <person name="Walter F."/>
            <person name="Albersmeier A."/>
            <person name="Kalinowski J."/>
            <person name="Ruckert C."/>
        </authorList>
    </citation>
    <scope>NUCLEOTIDE SEQUENCE</scope>
    <source>
        <strain evidence="1">VKM B-2222</strain>
    </source>
</reference>
<comment type="caution">
    <text evidence="1">The sequence shown here is derived from an EMBL/GenBank/DDBJ whole genome shotgun (WGS) entry which is preliminary data.</text>
</comment>
<protein>
    <submittedName>
        <fullName evidence="1">Uncharacterized protein</fullName>
    </submittedName>
</protein>
<reference evidence="1" key="2">
    <citation type="submission" date="2023-01" db="EMBL/GenBank/DDBJ databases">
        <authorList>
            <person name="Sun Q."/>
            <person name="Evtushenko L."/>
        </authorList>
    </citation>
    <scope>NUCLEOTIDE SEQUENCE</scope>
    <source>
        <strain evidence="1">VKM B-2222</strain>
    </source>
</reference>
<proteinExistence type="predicted"/>
<sequence>MYMKITERAPSRRISDVLEFDLGPRMGFEHHSPVVDELAGHHGVLAQLRKLGSRLLTRDRGDVRPRHRPSAAALLSPADPGVFSLWERRAVAAFASILTGNVHQAKYVGLLADSHNDTGERVGDLSQAVLAEAHRLASTMPLDRYRVGDRLRERLNDRVAAALEHVWQILHGLSGTGASRQCLSRAGWSEDDIVSLEHVVSLFSPMSVIRH</sequence>
<dbReference type="Proteomes" id="UP001143349">
    <property type="component" value="Unassembled WGS sequence"/>
</dbReference>
<evidence type="ECO:0000313" key="2">
    <source>
        <dbReference type="Proteomes" id="UP001143349"/>
    </source>
</evidence>
<keyword evidence="2" id="KW-1185">Reference proteome</keyword>
<dbReference type="EMBL" id="BSFH01000029">
    <property type="protein sequence ID" value="GLK64637.1"/>
    <property type="molecule type" value="Genomic_DNA"/>
</dbReference>
<dbReference type="RefSeq" id="WP_139824548.1">
    <property type="nucleotide sequence ID" value="NZ_BSFH01000029.1"/>
</dbReference>
<dbReference type="AlphaFoldDB" id="A0AAD3RU96"/>
<evidence type="ECO:0000313" key="1">
    <source>
        <dbReference type="EMBL" id="GLK64637.1"/>
    </source>
</evidence>
<accession>A0AAD3RU96</accession>
<organism evidence="1 2">
    <name type="scientific">Paracoccus kondratievae</name>
    <dbReference type="NCBI Taxonomy" id="135740"/>
    <lineage>
        <taxon>Bacteria</taxon>
        <taxon>Pseudomonadati</taxon>
        <taxon>Pseudomonadota</taxon>
        <taxon>Alphaproteobacteria</taxon>
        <taxon>Rhodobacterales</taxon>
        <taxon>Paracoccaceae</taxon>
        <taxon>Paracoccus</taxon>
    </lineage>
</organism>